<dbReference type="InterPro" id="IPR011250">
    <property type="entry name" value="OMP/PagP_B-barrel"/>
</dbReference>
<feature type="compositionally biased region" description="Pro residues" evidence="1">
    <location>
        <begin position="60"/>
        <end position="69"/>
    </location>
</feature>
<dbReference type="EMBL" id="QMEC01000018">
    <property type="protein sequence ID" value="NMF62534.1"/>
    <property type="molecule type" value="Genomic_DNA"/>
</dbReference>
<dbReference type="Proteomes" id="UP000762253">
    <property type="component" value="Unassembled WGS sequence"/>
</dbReference>
<feature type="signal peptide" evidence="2">
    <location>
        <begin position="1"/>
        <end position="33"/>
    </location>
</feature>
<feature type="compositionally biased region" description="Polar residues" evidence="1">
    <location>
        <begin position="32"/>
        <end position="46"/>
    </location>
</feature>
<comment type="caution">
    <text evidence="3">The sequence shown here is derived from an EMBL/GenBank/DDBJ whole genome shotgun (WGS) entry which is preliminary data.</text>
</comment>
<proteinExistence type="predicted"/>
<dbReference type="PRINTS" id="PR01217">
    <property type="entry name" value="PRICHEXTENSN"/>
</dbReference>
<dbReference type="RefSeq" id="WP_169264132.1">
    <property type="nucleotide sequence ID" value="NZ_QMEC01000018.1"/>
</dbReference>
<name>A0ABX1M6C9_9CYAN</name>
<feature type="compositionally biased region" description="Pro residues" evidence="1">
    <location>
        <begin position="77"/>
        <end position="90"/>
    </location>
</feature>
<evidence type="ECO:0000256" key="2">
    <source>
        <dbReference type="SAM" id="SignalP"/>
    </source>
</evidence>
<keyword evidence="2" id="KW-0732">Signal</keyword>
<feature type="region of interest" description="Disordered" evidence="1">
    <location>
        <begin position="32"/>
        <end position="168"/>
    </location>
</feature>
<dbReference type="SUPFAM" id="SSF56925">
    <property type="entry name" value="OMPA-like"/>
    <property type="match status" value="1"/>
</dbReference>
<evidence type="ECO:0000313" key="3">
    <source>
        <dbReference type="EMBL" id="NMF62534.1"/>
    </source>
</evidence>
<feature type="compositionally biased region" description="Pro residues" evidence="1">
    <location>
        <begin position="98"/>
        <end position="164"/>
    </location>
</feature>
<evidence type="ECO:0008006" key="5">
    <source>
        <dbReference type="Google" id="ProtNLM"/>
    </source>
</evidence>
<protein>
    <recommendedName>
        <fullName evidence="5">Outer membrane protein beta-barrel domain-containing protein</fullName>
    </recommendedName>
</protein>
<feature type="chain" id="PRO_5046403726" description="Outer membrane protein beta-barrel domain-containing protein" evidence="2">
    <location>
        <begin position="34"/>
        <end position="311"/>
    </location>
</feature>
<reference evidence="3 4" key="1">
    <citation type="submission" date="2018-06" db="EMBL/GenBank/DDBJ databases">
        <title>Comparative genomics of Brasilonema spp. strains.</title>
        <authorList>
            <person name="Alvarenga D.O."/>
            <person name="Fiore M.F."/>
            <person name="Varani A.M."/>
        </authorList>
    </citation>
    <scope>NUCLEOTIDE SEQUENCE [LARGE SCALE GENOMIC DNA]</scope>
    <source>
        <strain evidence="3 4">UFV-OR1</strain>
    </source>
</reference>
<evidence type="ECO:0000256" key="1">
    <source>
        <dbReference type="SAM" id="MobiDB-lite"/>
    </source>
</evidence>
<evidence type="ECO:0000313" key="4">
    <source>
        <dbReference type="Proteomes" id="UP000762253"/>
    </source>
</evidence>
<sequence length="311" mass="32352">MNQKLLTKLRLVLSKTSLLGITSLAISLQPSLAQPSAVNRSPTTPLTLPPAKNPISQTPPENPVSPTPTPSQNQTPSPTPPENPLSPSPTPLQNQTPSPTPPENPLSPTPPENPLSPTPTPTPTLTPAPTPTPTLTPTLRPTPAPTSIPAPAPTSIPSPAPTPPIRNGASELLPVRATRSYIGIGPNIGFSGGDTALAEGAFTIFSKIGITKNFSFRPAAVFSDNAVFLLPVTFDFPVKRVTDFEEEQINFIPYVGAGAAISTSGDSNVGFLLTGGVDVPLSPEFTATAGLNFGFLDQTDVGLMFGIGYNF</sequence>
<organism evidence="3 4">
    <name type="scientific">Brasilonema octagenarum UFV-OR1</name>
    <dbReference type="NCBI Taxonomy" id="417115"/>
    <lineage>
        <taxon>Bacteria</taxon>
        <taxon>Bacillati</taxon>
        <taxon>Cyanobacteriota</taxon>
        <taxon>Cyanophyceae</taxon>
        <taxon>Nostocales</taxon>
        <taxon>Scytonemataceae</taxon>
        <taxon>Brasilonema</taxon>
        <taxon>Octagenarum group</taxon>
    </lineage>
</organism>
<accession>A0ABX1M6C9</accession>
<gene>
    <name evidence="3" type="ORF">DP115_06940</name>
</gene>
<keyword evidence="4" id="KW-1185">Reference proteome</keyword>